<dbReference type="CDD" id="cd01392">
    <property type="entry name" value="HTH_LacI"/>
    <property type="match status" value="1"/>
</dbReference>
<dbReference type="EMBL" id="PTJA01000014">
    <property type="protein sequence ID" value="PPK78502.1"/>
    <property type="molecule type" value="Genomic_DNA"/>
</dbReference>
<evidence type="ECO:0000256" key="3">
    <source>
        <dbReference type="ARBA" id="ARBA00023163"/>
    </source>
</evidence>
<feature type="domain" description="HTH lacI-type" evidence="4">
    <location>
        <begin position="3"/>
        <end position="39"/>
    </location>
</feature>
<dbReference type="PROSITE" id="PS50932">
    <property type="entry name" value="HTH_LACI_2"/>
    <property type="match status" value="1"/>
</dbReference>
<protein>
    <submittedName>
        <fullName evidence="5">LacI family transcriptional regulator</fullName>
    </submittedName>
</protein>
<accession>A0A2S6HLX4</accession>
<name>A0A2S6HLX4_9FIRM</name>
<dbReference type="SUPFAM" id="SSF53822">
    <property type="entry name" value="Periplasmic binding protein-like I"/>
    <property type="match status" value="1"/>
</dbReference>
<dbReference type="SUPFAM" id="SSF47413">
    <property type="entry name" value="lambda repressor-like DNA-binding domains"/>
    <property type="match status" value="1"/>
</dbReference>
<dbReference type="Pfam" id="PF00356">
    <property type="entry name" value="LacI"/>
    <property type="match status" value="1"/>
</dbReference>
<keyword evidence="2" id="KW-0238">DNA-binding</keyword>
<dbReference type="InterPro" id="IPR000843">
    <property type="entry name" value="HTH_LacI"/>
</dbReference>
<dbReference type="SMART" id="SM00354">
    <property type="entry name" value="HTH_LACI"/>
    <property type="match status" value="1"/>
</dbReference>
<organism evidence="5 6">
    <name type="scientific">Lacrimispora xylanisolvens</name>
    <dbReference type="NCBI Taxonomy" id="384636"/>
    <lineage>
        <taxon>Bacteria</taxon>
        <taxon>Bacillati</taxon>
        <taxon>Bacillota</taxon>
        <taxon>Clostridia</taxon>
        <taxon>Lachnospirales</taxon>
        <taxon>Lachnospiraceae</taxon>
        <taxon>Lacrimispora</taxon>
    </lineage>
</organism>
<dbReference type="GO" id="GO:0000976">
    <property type="term" value="F:transcription cis-regulatory region binding"/>
    <property type="evidence" value="ECO:0007669"/>
    <property type="project" value="TreeGrafter"/>
</dbReference>
<keyword evidence="1" id="KW-0805">Transcription regulation</keyword>
<dbReference type="PANTHER" id="PTHR30146:SF109">
    <property type="entry name" value="HTH-TYPE TRANSCRIPTIONAL REGULATOR GALS"/>
    <property type="match status" value="1"/>
</dbReference>
<comment type="caution">
    <text evidence="5">The sequence shown here is derived from an EMBL/GenBank/DDBJ whole genome shotgun (WGS) entry which is preliminary data.</text>
</comment>
<keyword evidence="3" id="KW-0804">Transcription</keyword>
<evidence type="ECO:0000313" key="5">
    <source>
        <dbReference type="EMBL" id="PPK78502.1"/>
    </source>
</evidence>
<dbReference type="RefSeq" id="WP_104438917.1">
    <property type="nucleotide sequence ID" value="NZ_PTJA01000014.1"/>
</dbReference>
<dbReference type="PANTHER" id="PTHR30146">
    <property type="entry name" value="LACI-RELATED TRANSCRIPTIONAL REPRESSOR"/>
    <property type="match status" value="1"/>
</dbReference>
<evidence type="ECO:0000256" key="2">
    <source>
        <dbReference type="ARBA" id="ARBA00023125"/>
    </source>
</evidence>
<dbReference type="Gene3D" id="3.40.50.2300">
    <property type="match status" value="2"/>
</dbReference>
<dbReference type="InterPro" id="IPR010982">
    <property type="entry name" value="Lambda_DNA-bd_dom_sf"/>
</dbReference>
<reference evidence="5 6" key="1">
    <citation type="submission" date="2018-02" db="EMBL/GenBank/DDBJ databases">
        <title>Genomic Encyclopedia of Archaeal and Bacterial Type Strains, Phase II (KMG-II): from individual species to whole genera.</title>
        <authorList>
            <person name="Goeker M."/>
        </authorList>
    </citation>
    <scope>NUCLEOTIDE SEQUENCE [LARGE SCALE GENOMIC DNA]</scope>
    <source>
        <strain evidence="5 6">DSM 3808</strain>
    </source>
</reference>
<proteinExistence type="predicted"/>
<dbReference type="Proteomes" id="UP000237749">
    <property type="component" value="Unassembled WGS sequence"/>
</dbReference>
<evidence type="ECO:0000256" key="1">
    <source>
        <dbReference type="ARBA" id="ARBA00023015"/>
    </source>
</evidence>
<evidence type="ECO:0000259" key="4">
    <source>
        <dbReference type="PROSITE" id="PS50932"/>
    </source>
</evidence>
<gene>
    <name evidence="5" type="ORF">BXY41_1144</name>
</gene>
<dbReference type="InterPro" id="IPR046335">
    <property type="entry name" value="LacI/GalR-like_sensor"/>
</dbReference>
<dbReference type="GO" id="GO:0003700">
    <property type="term" value="F:DNA-binding transcription factor activity"/>
    <property type="evidence" value="ECO:0007669"/>
    <property type="project" value="TreeGrafter"/>
</dbReference>
<dbReference type="Pfam" id="PF13377">
    <property type="entry name" value="Peripla_BP_3"/>
    <property type="match status" value="1"/>
</dbReference>
<keyword evidence="6" id="KW-1185">Reference proteome</keyword>
<dbReference type="AlphaFoldDB" id="A0A2S6HLX4"/>
<evidence type="ECO:0000313" key="6">
    <source>
        <dbReference type="Proteomes" id="UP000237749"/>
    </source>
</evidence>
<sequence length="335" mass="37946">MKVKAADIARDLQISKATVSLALNGKPGVSEQTRQEILAYKTYLENKMAETASAIGKEKQVIKVIFMHRDLKVAYNSLWTEVLAVFDREIKKMDYSLGVTYVNVLTDSVEAVVNECNISSVAGVILCATEMQKQDYELLKNIQKPMIISDNDFGDNYHHRVCIDNISAVRLAVEYLLKRNCRKIVYLANETEIFNFLQRREGFRSVLAAHDLVFSKDMMVPIGRTIDDVFERMKQYLHENPLPDAFVMENYQVSIGVIKAMNSLGISIPEDISLIGVDEVPNYATYDSRLTVIKIDHINRAGMATFLLQKEIAENLSVKFKVMSDCRLIEGNSVK</sequence>
<dbReference type="Gene3D" id="1.10.260.40">
    <property type="entry name" value="lambda repressor-like DNA-binding domains"/>
    <property type="match status" value="1"/>
</dbReference>
<dbReference type="OrthoDB" id="9803256at2"/>
<dbReference type="InterPro" id="IPR028082">
    <property type="entry name" value="Peripla_BP_I"/>
</dbReference>